<evidence type="ECO:0000256" key="1">
    <source>
        <dbReference type="ARBA" id="ARBA00005234"/>
    </source>
</evidence>
<evidence type="ECO:0000256" key="4">
    <source>
        <dbReference type="SAM" id="MobiDB-lite"/>
    </source>
</evidence>
<evidence type="ECO:0000313" key="7">
    <source>
        <dbReference type="Proteomes" id="UP000013521"/>
    </source>
</evidence>
<feature type="region of interest" description="Disordered" evidence="4">
    <location>
        <begin position="280"/>
        <end position="428"/>
    </location>
</feature>
<evidence type="ECO:0000256" key="3">
    <source>
        <dbReference type="ARBA" id="ARBA00022801"/>
    </source>
</evidence>
<name>R1EZW0_BOTPV</name>
<dbReference type="GO" id="GO:0006508">
    <property type="term" value="P:proteolysis"/>
    <property type="evidence" value="ECO:0007669"/>
    <property type="project" value="UniProtKB-KW"/>
</dbReference>
<protein>
    <submittedName>
        <fullName evidence="6">Putative hemolysin-type calcium-binding region protein</fullName>
    </submittedName>
</protein>
<dbReference type="Proteomes" id="UP000013521">
    <property type="component" value="Unassembled WGS sequence"/>
</dbReference>
<feature type="compositionally biased region" description="Basic and acidic residues" evidence="4">
    <location>
        <begin position="497"/>
        <end position="511"/>
    </location>
</feature>
<dbReference type="Pfam" id="PF02902">
    <property type="entry name" value="Peptidase_C48"/>
    <property type="match status" value="1"/>
</dbReference>
<feature type="domain" description="Ubiquitin-like protease family profile" evidence="5">
    <location>
        <begin position="527"/>
        <end position="672"/>
    </location>
</feature>
<feature type="compositionally biased region" description="Basic and acidic residues" evidence="4">
    <location>
        <begin position="309"/>
        <end position="343"/>
    </location>
</feature>
<feature type="region of interest" description="Disordered" evidence="4">
    <location>
        <begin position="454"/>
        <end position="479"/>
    </location>
</feature>
<dbReference type="eggNOG" id="ENOG502T16B">
    <property type="taxonomic scope" value="Eukaryota"/>
</dbReference>
<keyword evidence="3" id="KW-0378">Hydrolase</keyword>
<feature type="compositionally biased region" description="Basic and acidic residues" evidence="4">
    <location>
        <begin position="147"/>
        <end position="160"/>
    </location>
</feature>
<evidence type="ECO:0000256" key="2">
    <source>
        <dbReference type="ARBA" id="ARBA00022670"/>
    </source>
</evidence>
<dbReference type="KEGG" id="npa:UCRNP2_28"/>
<dbReference type="GO" id="GO:0008234">
    <property type="term" value="F:cysteine-type peptidase activity"/>
    <property type="evidence" value="ECO:0007669"/>
    <property type="project" value="InterPro"/>
</dbReference>
<dbReference type="InterPro" id="IPR003653">
    <property type="entry name" value="Peptidase_C48_C"/>
</dbReference>
<dbReference type="InterPro" id="IPR038765">
    <property type="entry name" value="Papain-like_cys_pep_sf"/>
</dbReference>
<dbReference type="GO" id="GO:0019783">
    <property type="term" value="F:ubiquitin-like protein peptidase activity"/>
    <property type="evidence" value="ECO:0007669"/>
    <property type="project" value="UniProtKB-ARBA"/>
</dbReference>
<dbReference type="AlphaFoldDB" id="R1EZW0"/>
<keyword evidence="2" id="KW-0645">Protease</keyword>
<proteinExistence type="inferred from homology"/>
<dbReference type="SUPFAM" id="SSF54001">
    <property type="entry name" value="Cysteine proteinases"/>
    <property type="match status" value="1"/>
</dbReference>
<feature type="region of interest" description="Disordered" evidence="4">
    <location>
        <begin position="140"/>
        <end position="243"/>
    </location>
</feature>
<dbReference type="HOGENOM" id="CLU_323636_0_0_1"/>
<accession>R1EZW0</accession>
<evidence type="ECO:0000313" key="6">
    <source>
        <dbReference type="EMBL" id="EOD53172.1"/>
    </source>
</evidence>
<feature type="compositionally biased region" description="Polar residues" evidence="4">
    <location>
        <begin position="469"/>
        <end position="479"/>
    </location>
</feature>
<sequence>MASPEAQLQQRLEDLSAQATVSARDVVARLEQVKADFSAHFSPADIDLQLPARLAALIAAQITPFAGSKRAARERRHLCKEWNIPTATLDRDFEHVKAEKFFRSLRTLASQLDYPTAIVLLDQAREERLQGQQLAKSWKGINRKRDRAPWDVRRAQEKSGRFANVSLEDDTDEHEDDSDQRSRSLGAATDPNVTHRRPKRHRSVSSDDPHTPARRAPWLRSRPATPTSRPMPLPSAGSLSSAASLEIPRRHALDDDLDDDTFEGFGPAALLSDDSMLNPAPDAASVHNGNLQLGPAGSPGGHGTGNDWRPGEKKDHDSKAPPDGDKDVEGGDSCLADRNKSNESAKGNIKANEGSDGMGGVPGNDKITAKEGIDGTSCVSGNKVKANESNDGTGGVPGNDKIKANEGSNGTGGVSGNEKIMENEGNDVTGGVFNKDKIKASECNDGTGCVSGNKVKPNEGNDGTGGLSGNKTKASESNDCTGCVTGNNIKLNEGNDDTGRVPGNDKIKANESNDGITGVSGKDDHGGDEDDMDVRCLRQDAWIQDDIFNRLLDTLALLHPSWQFVDSLRVTSQIPTQQTLNTLRSTEIVFGLHLQDHWVLVTLVPTRREINVYDSLPSVDHFYQACSAIRSFFTKLLPQETWTDWCASPRACPLQDNTHDCGVFGMLTACRLATGLPLPTHADGALWRLLFAGLFSRKPAADGHLGAYDDEHADDATWDFGATTLPLPLPLPADGSRVGPEELIGVAVAHVRHGRRVVAAARKAAHAQLARLSQRVSRLADAQQTLAALQARAEQALQGLPVGVREMEARVQQRQSVLADMQRVAPELAPAHADLAQSVKPLRAELRRLKAGEQRLGELVERLGHLRPMVDARVEGGKARLGRLSQQMHELDG</sequence>
<reference evidence="7" key="1">
    <citation type="journal article" date="2013" name="Genome Announc.">
        <title>Draft genome sequence of Neofusicoccum parvum isolate UCR-NP2, a fungal vascular pathogen associated with grapevine cankers.</title>
        <authorList>
            <person name="Blanco-Ulate B."/>
            <person name="Rolshausen P."/>
            <person name="Cantu D."/>
        </authorList>
    </citation>
    <scope>NUCLEOTIDE SEQUENCE [LARGE SCALE GENOMIC DNA]</scope>
    <source>
        <strain evidence="7">UCR-NP2</strain>
    </source>
</reference>
<comment type="similarity">
    <text evidence="1">Belongs to the peptidase C48 family.</text>
</comment>
<feature type="compositionally biased region" description="Acidic residues" evidence="4">
    <location>
        <begin position="167"/>
        <end position="178"/>
    </location>
</feature>
<gene>
    <name evidence="6" type="ORF">UCRNP2_28</name>
</gene>
<feature type="compositionally biased region" description="Low complexity" evidence="4">
    <location>
        <begin position="234"/>
        <end position="243"/>
    </location>
</feature>
<organism evidence="6 7">
    <name type="scientific">Botryosphaeria parva (strain UCR-NP2)</name>
    <name type="common">Grapevine canker fungus</name>
    <name type="synonym">Neofusicoccum parvum</name>
    <dbReference type="NCBI Taxonomy" id="1287680"/>
    <lineage>
        <taxon>Eukaryota</taxon>
        <taxon>Fungi</taxon>
        <taxon>Dikarya</taxon>
        <taxon>Ascomycota</taxon>
        <taxon>Pezizomycotina</taxon>
        <taxon>Dothideomycetes</taxon>
        <taxon>Dothideomycetes incertae sedis</taxon>
        <taxon>Botryosphaeriales</taxon>
        <taxon>Botryosphaeriaceae</taxon>
        <taxon>Neofusicoccum</taxon>
    </lineage>
</organism>
<dbReference type="STRING" id="1287680.R1EZW0"/>
<evidence type="ECO:0000259" key="5">
    <source>
        <dbReference type="PROSITE" id="PS50600"/>
    </source>
</evidence>
<dbReference type="Gene3D" id="3.40.395.10">
    <property type="entry name" value="Adenoviral Proteinase, Chain A"/>
    <property type="match status" value="1"/>
</dbReference>
<dbReference type="EMBL" id="KB915645">
    <property type="protein sequence ID" value="EOD53172.1"/>
    <property type="molecule type" value="Genomic_DNA"/>
</dbReference>
<dbReference type="PROSITE" id="PS50600">
    <property type="entry name" value="ULP_PROTEASE"/>
    <property type="match status" value="1"/>
</dbReference>
<feature type="compositionally biased region" description="Basic residues" evidence="4">
    <location>
        <begin position="194"/>
        <end position="203"/>
    </location>
</feature>
<feature type="region of interest" description="Disordered" evidence="4">
    <location>
        <begin position="494"/>
        <end position="527"/>
    </location>
</feature>